<dbReference type="OrthoDB" id="2067at2759"/>
<dbReference type="SUPFAM" id="SSF52540">
    <property type="entry name" value="P-loop containing nucleoside triphosphate hydrolases"/>
    <property type="match status" value="2"/>
</dbReference>
<dbReference type="GO" id="GO:0003924">
    <property type="term" value="F:GTPase activity"/>
    <property type="evidence" value="ECO:0007669"/>
    <property type="project" value="InterPro"/>
</dbReference>
<dbReference type="PANTHER" id="PTHR43721:SF36">
    <property type="entry name" value="ELONGATION FACTOR TU, MITOCHONDRIAL"/>
    <property type="match status" value="1"/>
</dbReference>
<dbReference type="Pfam" id="PF03143">
    <property type="entry name" value="GTP_EFTU_D3"/>
    <property type="match status" value="1"/>
</dbReference>
<evidence type="ECO:0000256" key="4">
    <source>
        <dbReference type="ARBA" id="ARBA00017898"/>
    </source>
</evidence>
<feature type="domain" description="Tr-type G" evidence="11">
    <location>
        <begin position="69"/>
        <end position="181"/>
    </location>
</feature>
<protein>
    <recommendedName>
        <fullName evidence="4">Elongation factor Tu, mitochondrial</fullName>
        <ecNumber evidence="3">3.6.5.3</ecNumber>
    </recommendedName>
</protein>
<evidence type="ECO:0000256" key="7">
    <source>
        <dbReference type="ARBA" id="ARBA00022917"/>
    </source>
</evidence>
<keyword evidence="8" id="KW-0496">Mitochondrion</keyword>
<evidence type="ECO:0000256" key="10">
    <source>
        <dbReference type="ARBA" id="ARBA00051990"/>
    </source>
</evidence>
<dbReference type="FunFam" id="3.40.50.300:FF:003771">
    <property type="entry name" value="Uncharacterized protein"/>
    <property type="match status" value="1"/>
</dbReference>
<comment type="caution">
    <text evidence="12">The sequence shown here is derived from an EMBL/GenBank/DDBJ whole genome shotgun (WGS) entry which is preliminary data.</text>
</comment>
<keyword evidence="5" id="KW-0547">Nucleotide-binding</keyword>
<evidence type="ECO:0000256" key="1">
    <source>
        <dbReference type="ARBA" id="ARBA00004173"/>
    </source>
</evidence>
<keyword evidence="7" id="KW-0648">Protein biosynthesis</keyword>
<evidence type="ECO:0000259" key="11">
    <source>
        <dbReference type="PROSITE" id="PS51722"/>
    </source>
</evidence>
<dbReference type="PANTHER" id="PTHR43721">
    <property type="entry name" value="ELONGATION FACTOR TU-RELATED"/>
    <property type="match status" value="1"/>
</dbReference>
<comment type="similarity">
    <text evidence="2">Belongs to the TRAFAC class translation factor GTPase superfamily. Classic translation factor GTPase family. EF-Tu/EF-1A subfamily.</text>
</comment>
<dbReference type="EC" id="3.6.5.3" evidence="3"/>
<dbReference type="InterPro" id="IPR009000">
    <property type="entry name" value="Transl_B-barrel_sf"/>
</dbReference>
<keyword evidence="9" id="KW-0342">GTP-binding</keyword>
<dbReference type="AlphaFoldDB" id="A0A2G8K992"/>
<evidence type="ECO:0000256" key="3">
    <source>
        <dbReference type="ARBA" id="ARBA00011986"/>
    </source>
</evidence>
<evidence type="ECO:0000256" key="6">
    <source>
        <dbReference type="ARBA" id="ARBA00022768"/>
    </source>
</evidence>
<dbReference type="InterPro" id="IPR000795">
    <property type="entry name" value="T_Tr_GTP-bd_dom"/>
</dbReference>
<evidence type="ECO:0000256" key="9">
    <source>
        <dbReference type="ARBA" id="ARBA00023134"/>
    </source>
</evidence>
<evidence type="ECO:0000256" key="5">
    <source>
        <dbReference type="ARBA" id="ARBA00022741"/>
    </source>
</evidence>
<dbReference type="Proteomes" id="UP000230750">
    <property type="component" value="Unassembled WGS sequence"/>
</dbReference>
<dbReference type="FunFam" id="3.40.50.300:FF:000003">
    <property type="entry name" value="Elongation factor Tu"/>
    <property type="match status" value="1"/>
</dbReference>
<sequence length="511" mass="56663">MLCGSFQKNGKFLLTSKWGGGLRKFSFPQAVKDATHLRQALLQSQVCTLKTSACVFAESKSKTSFKRTKPHLNIGTIGHVDHGKTTLTAAITKVLSAAGGAKFHKYDEIDKAPEERKRGITINAAHVEYETEKRHYAHTDCPGHADYIKNMITGAAQMEGAILVVAATDGQMPQTREHLLLTKQRQALLQSQVCTLKTSACVFAESKSKTSFKRTKPHLNIGTIGHVDHGKTTLTAAITKVLSAAGGAKFHKYDEIDKAPEERKRGITINAAHVEYETEKRHYAHTDCPGHADYIKNMITGAAQMEGAILVVAATDGQMPQTREHLLLTKQIGVDKIVVFINKADAVDQEVLELVELEMREVLTEFGFDGDNTPIIIGSALQALEIRHEGVTIINYVILKGLEMFHKMLDEGQAGDQLGALLRNVKRDDTRRGMVMCKPGTLDLHNHVEAQVYILAKDEGGRHKPFTSNFSPQMYSYTWDMAAKIELIGGKEMVMPVRCLNYIIFYNLFFD</sequence>
<dbReference type="GO" id="GO:0070125">
    <property type="term" value="P:mitochondrial translational elongation"/>
    <property type="evidence" value="ECO:0007669"/>
    <property type="project" value="TreeGrafter"/>
</dbReference>
<accession>A0A2G8K992</accession>
<name>A0A2G8K992_STIJA</name>
<dbReference type="PROSITE" id="PS00301">
    <property type="entry name" value="G_TR_1"/>
    <property type="match status" value="2"/>
</dbReference>
<dbReference type="SUPFAM" id="SSF50465">
    <property type="entry name" value="EF-Tu/eEF-1alpha/eIF2-gamma C-terminal domain"/>
    <property type="match status" value="1"/>
</dbReference>
<dbReference type="InterPro" id="IPR041709">
    <property type="entry name" value="EF-Tu_GTP-bd"/>
</dbReference>
<comment type="subcellular location">
    <subcellularLocation>
        <location evidence="1">Mitochondrion</location>
    </subcellularLocation>
</comment>
<dbReference type="Gene3D" id="3.40.50.300">
    <property type="entry name" value="P-loop containing nucleotide triphosphate hydrolases"/>
    <property type="match status" value="2"/>
</dbReference>
<dbReference type="FunFam" id="2.40.30.10:FF:000001">
    <property type="entry name" value="Elongation factor Tu"/>
    <property type="match status" value="1"/>
</dbReference>
<dbReference type="PRINTS" id="PR00315">
    <property type="entry name" value="ELONGATNFCT"/>
</dbReference>
<reference evidence="12 13" key="1">
    <citation type="journal article" date="2017" name="PLoS Biol.">
        <title>The sea cucumber genome provides insights into morphological evolution and visceral regeneration.</title>
        <authorList>
            <person name="Zhang X."/>
            <person name="Sun L."/>
            <person name="Yuan J."/>
            <person name="Sun Y."/>
            <person name="Gao Y."/>
            <person name="Zhang L."/>
            <person name="Li S."/>
            <person name="Dai H."/>
            <person name="Hamel J.F."/>
            <person name="Liu C."/>
            <person name="Yu Y."/>
            <person name="Liu S."/>
            <person name="Lin W."/>
            <person name="Guo K."/>
            <person name="Jin S."/>
            <person name="Xu P."/>
            <person name="Storey K.B."/>
            <person name="Huan P."/>
            <person name="Zhang T."/>
            <person name="Zhou Y."/>
            <person name="Zhang J."/>
            <person name="Lin C."/>
            <person name="Li X."/>
            <person name="Xing L."/>
            <person name="Huo D."/>
            <person name="Sun M."/>
            <person name="Wang L."/>
            <person name="Mercier A."/>
            <person name="Li F."/>
            <person name="Yang H."/>
            <person name="Xiang J."/>
        </authorList>
    </citation>
    <scope>NUCLEOTIDE SEQUENCE [LARGE SCALE GENOMIC DNA]</scope>
    <source>
        <strain evidence="12">Shaxun</strain>
        <tissue evidence="12">Muscle</tissue>
    </source>
</reference>
<dbReference type="EMBL" id="MRZV01000769">
    <property type="protein sequence ID" value="PIK44576.1"/>
    <property type="molecule type" value="Genomic_DNA"/>
</dbReference>
<dbReference type="Pfam" id="PF00009">
    <property type="entry name" value="GTP_EFTU"/>
    <property type="match status" value="2"/>
</dbReference>
<dbReference type="InterPro" id="IPR004160">
    <property type="entry name" value="Transl_elong_EFTu/EF1A_C"/>
</dbReference>
<dbReference type="InterPro" id="IPR031157">
    <property type="entry name" value="G_TR_CS"/>
</dbReference>
<dbReference type="STRING" id="307972.A0A2G8K992"/>
<proteinExistence type="inferred from homology"/>
<dbReference type="CDD" id="cd01884">
    <property type="entry name" value="EF_Tu"/>
    <property type="match status" value="1"/>
</dbReference>
<dbReference type="CDD" id="cd00881">
    <property type="entry name" value="GTP_translation_factor"/>
    <property type="match status" value="1"/>
</dbReference>
<evidence type="ECO:0000313" key="12">
    <source>
        <dbReference type="EMBL" id="PIK44576.1"/>
    </source>
</evidence>
<keyword evidence="13" id="KW-1185">Reference proteome</keyword>
<dbReference type="GO" id="GO:0005525">
    <property type="term" value="F:GTP binding"/>
    <property type="evidence" value="ECO:0007669"/>
    <property type="project" value="UniProtKB-KW"/>
</dbReference>
<dbReference type="InterPro" id="IPR009001">
    <property type="entry name" value="Transl_elong_EF1A/Init_IF2_C"/>
</dbReference>
<evidence type="ECO:0000256" key="8">
    <source>
        <dbReference type="ARBA" id="ARBA00023128"/>
    </source>
</evidence>
<evidence type="ECO:0000256" key="2">
    <source>
        <dbReference type="ARBA" id="ARBA00007249"/>
    </source>
</evidence>
<feature type="domain" description="Tr-type G" evidence="11">
    <location>
        <begin position="216"/>
        <end position="400"/>
    </location>
</feature>
<dbReference type="PROSITE" id="PS51722">
    <property type="entry name" value="G_TR_2"/>
    <property type="match status" value="2"/>
</dbReference>
<dbReference type="SUPFAM" id="SSF50447">
    <property type="entry name" value="Translation proteins"/>
    <property type="match status" value="1"/>
</dbReference>
<evidence type="ECO:0000313" key="13">
    <source>
        <dbReference type="Proteomes" id="UP000230750"/>
    </source>
</evidence>
<organism evidence="12 13">
    <name type="scientific">Stichopus japonicus</name>
    <name type="common">Sea cucumber</name>
    <dbReference type="NCBI Taxonomy" id="307972"/>
    <lineage>
        <taxon>Eukaryota</taxon>
        <taxon>Metazoa</taxon>
        <taxon>Echinodermata</taxon>
        <taxon>Eleutherozoa</taxon>
        <taxon>Echinozoa</taxon>
        <taxon>Holothuroidea</taxon>
        <taxon>Aspidochirotacea</taxon>
        <taxon>Aspidochirotida</taxon>
        <taxon>Stichopodidae</taxon>
        <taxon>Apostichopus</taxon>
    </lineage>
</organism>
<dbReference type="Gene3D" id="2.40.30.10">
    <property type="entry name" value="Translation factors"/>
    <property type="match status" value="1"/>
</dbReference>
<comment type="catalytic activity">
    <reaction evidence="10">
        <text>GTP + H2O = GDP + phosphate + H(+)</text>
        <dbReference type="Rhea" id="RHEA:19669"/>
        <dbReference type="ChEBI" id="CHEBI:15377"/>
        <dbReference type="ChEBI" id="CHEBI:15378"/>
        <dbReference type="ChEBI" id="CHEBI:37565"/>
        <dbReference type="ChEBI" id="CHEBI:43474"/>
        <dbReference type="ChEBI" id="CHEBI:58189"/>
        <dbReference type="EC" id="3.6.5.3"/>
    </reaction>
    <physiologicalReaction direction="left-to-right" evidence="10">
        <dbReference type="Rhea" id="RHEA:19670"/>
    </physiologicalReaction>
</comment>
<dbReference type="InterPro" id="IPR050055">
    <property type="entry name" value="EF-Tu_GTPase"/>
</dbReference>
<keyword evidence="6 12" id="KW-0251">Elongation factor</keyword>
<dbReference type="GO" id="GO:0005739">
    <property type="term" value="C:mitochondrion"/>
    <property type="evidence" value="ECO:0007669"/>
    <property type="project" value="UniProtKB-SubCell"/>
</dbReference>
<dbReference type="GO" id="GO:0003746">
    <property type="term" value="F:translation elongation factor activity"/>
    <property type="evidence" value="ECO:0007669"/>
    <property type="project" value="UniProtKB-KW"/>
</dbReference>
<dbReference type="InterPro" id="IPR027417">
    <property type="entry name" value="P-loop_NTPase"/>
</dbReference>
<gene>
    <name evidence="12" type="ORF">BSL78_18573</name>
</gene>